<proteinExistence type="predicted"/>
<protein>
    <submittedName>
        <fullName evidence="3">Uncharacterized protein</fullName>
    </submittedName>
</protein>
<feature type="region of interest" description="Disordered" evidence="1">
    <location>
        <begin position="1"/>
        <end position="88"/>
    </location>
</feature>
<sequence length="88" mass="9648">MQEELLSGGSRASVGTGHKANFCNAPRYKDVHNETLQTRQDVENKAKAGASRSMWDEPDSDDDKAKAGASRSMWDETDSDDDDDIGLD</sequence>
<keyword evidence="2" id="KW-1185">Reference proteome</keyword>
<evidence type="ECO:0000313" key="3">
    <source>
        <dbReference type="WBParaSite" id="scf7180000424361.g12853"/>
    </source>
</evidence>
<feature type="compositionally biased region" description="Acidic residues" evidence="1">
    <location>
        <begin position="75"/>
        <end position="88"/>
    </location>
</feature>
<evidence type="ECO:0000313" key="2">
    <source>
        <dbReference type="Proteomes" id="UP000887560"/>
    </source>
</evidence>
<organism evidence="2 3">
    <name type="scientific">Meloidogyne floridensis</name>
    <dbReference type="NCBI Taxonomy" id="298350"/>
    <lineage>
        <taxon>Eukaryota</taxon>
        <taxon>Metazoa</taxon>
        <taxon>Ecdysozoa</taxon>
        <taxon>Nematoda</taxon>
        <taxon>Chromadorea</taxon>
        <taxon>Rhabditida</taxon>
        <taxon>Tylenchina</taxon>
        <taxon>Tylenchomorpha</taxon>
        <taxon>Tylenchoidea</taxon>
        <taxon>Meloidogynidae</taxon>
        <taxon>Meloidogyninae</taxon>
        <taxon>Meloidogyne</taxon>
    </lineage>
</organism>
<accession>A0A915PAV4</accession>
<name>A0A915PAV4_9BILA</name>
<dbReference type="Proteomes" id="UP000887560">
    <property type="component" value="Unplaced"/>
</dbReference>
<evidence type="ECO:0000256" key="1">
    <source>
        <dbReference type="SAM" id="MobiDB-lite"/>
    </source>
</evidence>
<dbReference type="AlphaFoldDB" id="A0A915PAV4"/>
<reference evidence="3" key="1">
    <citation type="submission" date="2022-11" db="UniProtKB">
        <authorList>
            <consortium name="WormBaseParasite"/>
        </authorList>
    </citation>
    <scope>IDENTIFICATION</scope>
</reference>
<dbReference type="WBParaSite" id="scf7180000424361.g12853">
    <property type="protein sequence ID" value="scf7180000424361.g12853"/>
    <property type="gene ID" value="scf7180000424361.g12853"/>
</dbReference>